<reference evidence="5 6" key="1">
    <citation type="submission" date="2024-04" db="EMBL/GenBank/DDBJ databases">
        <title>WGS of bacteria from Torrens River.</title>
        <authorList>
            <person name="Wyrsch E.R."/>
            <person name="Drigo B."/>
        </authorList>
    </citation>
    <scope>NUCLEOTIDE SEQUENCE [LARGE SCALE GENOMIC DNA]</scope>
    <source>
        <strain evidence="5 6">TWI391</strain>
    </source>
</reference>
<keyword evidence="1" id="KW-0805">Transcription regulation</keyword>
<dbReference type="Proteomes" id="UP001409291">
    <property type="component" value="Unassembled WGS sequence"/>
</dbReference>
<evidence type="ECO:0000313" key="5">
    <source>
        <dbReference type="EMBL" id="MEN5379229.1"/>
    </source>
</evidence>
<dbReference type="PANTHER" id="PTHR43280">
    <property type="entry name" value="ARAC-FAMILY TRANSCRIPTIONAL REGULATOR"/>
    <property type="match status" value="1"/>
</dbReference>
<keyword evidence="6" id="KW-1185">Reference proteome</keyword>
<evidence type="ECO:0000256" key="2">
    <source>
        <dbReference type="ARBA" id="ARBA00023125"/>
    </source>
</evidence>
<protein>
    <submittedName>
        <fullName evidence="5">Helix-turn-helix domain-containing protein</fullName>
    </submittedName>
</protein>
<dbReference type="InterPro" id="IPR020449">
    <property type="entry name" value="Tscrpt_reg_AraC-type_HTH"/>
</dbReference>
<dbReference type="RefSeq" id="WP_346581992.1">
    <property type="nucleotide sequence ID" value="NZ_JBDJNQ010000009.1"/>
</dbReference>
<accession>A0ABV0BWR5</accession>
<dbReference type="PANTHER" id="PTHR43280:SF32">
    <property type="entry name" value="TRANSCRIPTIONAL REGULATORY PROTEIN"/>
    <property type="match status" value="1"/>
</dbReference>
<organism evidence="5 6">
    <name type="scientific">Sphingobacterium kitahiroshimense</name>
    <dbReference type="NCBI Taxonomy" id="470446"/>
    <lineage>
        <taxon>Bacteria</taxon>
        <taxon>Pseudomonadati</taxon>
        <taxon>Bacteroidota</taxon>
        <taxon>Sphingobacteriia</taxon>
        <taxon>Sphingobacteriales</taxon>
        <taxon>Sphingobacteriaceae</taxon>
        <taxon>Sphingobacterium</taxon>
    </lineage>
</organism>
<comment type="caution">
    <text evidence="5">The sequence shown here is derived from an EMBL/GenBank/DDBJ whole genome shotgun (WGS) entry which is preliminary data.</text>
</comment>
<sequence length="289" mass="34201">MVIKTENINTISLNNIDPDHIGLIVYNLKDDYSCLQNLHLPNRRTFYTVIYLTSGVITLNIDKYNCQLQQQQVMFFSPSTVLSLLTENDQKDGWVILFEEHFFTQRYNDNVLHHFSFLKTQKMQPQNVAVEQQLGWPMILETMHREYLFSHPDAKNILRSYLNIFLGTLSRNVNTEGTEIPKNEKEEKVISFERLISEQFAHERLPSFYADQLFISTNYLNRLCQERRGISAGQLIRERVLMEAERLLIHTYKNISEISFELGFENVSYFITFFKKKYGVSPEEFRKKQ</sequence>
<name>A0ABV0BWR5_9SPHI</name>
<dbReference type="SUPFAM" id="SSF46689">
    <property type="entry name" value="Homeodomain-like"/>
    <property type="match status" value="1"/>
</dbReference>
<dbReference type="SMART" id="SM00342">
    <property type="entry name" value="HTH_ARAC"/>
    <property type="match status" value="1"/>
</dbReference>
<dbReference type="EMBL" id="JBDJNQ010000009">
    <property type="protein sequence ID" value="MEN5379229.1"/>
    <property type="molecule type" value="Genomic_DNA"/>
</dbReference>
<dbReference type="Gene3D" id="1.10.10.60">
    <property type="entry name" value="Homeodomain-like"/>
    <property type="match status" value="1"/>
</dbReference>
<dbReference type="PRINTS" id="PR00032">
    <property type="entry name" value="HTHARAC"/>
</dbReference>
<dbReference type="PROSITE" id="PS01124">
    <property type="entry name" value="HTH_ARAC_FAMILY_2"/>
    <property type="match status" value="1"/>
</dbReference>
<proteinExistence type="predicted"/>
<evidence type="ECO:0000256" key="1">
    <source>
        <dbReference type="ARBA" id="ARBA00023015"/>
    </source>
</evidence>
<feature type="domain" description="HTH araC/xylS-type" evidence="4">
    <location>
        <begin position="190"/>
        <end position="288"/>
    </location>
</feature>
<evidence type="ECO:0000313" key="6">
    <source>
        <dbReference type="Proteomes" id="UP001409291"/>
    </source>
</evidence>
<dbReference type="Pfam" id="PF12833">
    <property type="entry name" value="HTH_18"/>
    <property type="match status" value="1"/>
</dbReference>
<keyword evidence="3" id="KW-0804">Transcription</keyword>
<gene>
    <name evidence="5" type="ORF">ABE541_18335</name>
</gene>
<dbReference type="InterPro" id="IPR018060">
    <property type="entry name" value="HTH_AraC"/>
</dbReference>
<evidence type="ECO:0000259" key="4">
    <source>
        <dbReference type="PROSITE" id="PS01124"/>
    </source>
</evidence>
<evidence type="ECO:0000256" key="3">
    <source>
        <dbReference type="ARBA" id="ARBA00023163"/>
    </source>
</evidence>
<dbReference type="InterPro" id="IPR009057">
    <property type="entry name" value="Homeodomain-like_sf"/>
</dbReference>
<keyword evidence="2" id="KW-0238">DNA-binding</keyword>